<evidence type="ECO:0000256" key="3">
    <source>
        <dbReference type="ARBA" id="ARBA00022827"/>
    </source>
</evidence>
<dbReference type="PANTHER" id="PTHR12645:SF0">
    <property type="entry name" value="FAD-LINKED SULFHYDRYL OXIDASE ALR"/>
    <property type="match status" value="1"/>
</dbReference>
<proteinExistence type="predicted"/>
<evidence type="ECO:0000256" key="6">
    <source>
        <dbReference type="ARBA" id="ARBA00048864"/>
    </source>
</evidence>
<dbReference type="InterPro" id="IPR017905">
    <property type="entry name" value="ERV/ALR_sulphydryl_oxidase"/>
</dbReference>
<dbReference type="GO" id="GO:0050660">
    <property type="term" value="F:flavin adenine dinucleotide binding"/>
    <property type="evidence" value="ECO:0007669"/>
    <property type="project" value="TreeGrafter"/>
</dbReference>
<protein>
    <recommendedName>
        <fullName evidence="7">Sulfhydryl oxidase</fullName>
        <ecNumber evidence="7">1.8.3.2</ecNumber>
    </recommendedName>
</protein>
<accession>S4VU79</accession>
<evidence type="ECO:0000313" key="10">
    <source>
        <dbReference type="EMBL" id="AGO84069.1"/>
    </source>
</evidence>
<sequence>MSTLQSTTTAPDGGGVGSTATVRDGHQAAPQDGGSNVMHLVGPPMWETLHYAAFQCPEPFDERAPALVALVRGYVVLLPCAECRAHFAALLDAHPPEVAARYGRQAFARWTVDAHNAVNARLGKPLFAYDQAARRYARGDLHCRDPDSREPRASRRASSPAFAVALAVVGLAVAVLAGAWLYRSYRDDARSAAAAAADPTAPDGVRAPDACAPKWPRWGPTGTR</sequence>
<keyword evidence="11" id="KW-1185">Reference proteome</keyword>
<feature type="compositionally biased region" description="Polar residues" evidence="8">
    <location>
        <begin position="1"/>
        <end position="10"/>
    </location>
</feature>
<keyword evidence="2 7" id="KW-0285">Flavoprotein</keyword>
<dbReference type="PANTHER" id="PTHR12645">
    <property type="entry name" value="ALR/ERV"/>
    <property type="match status" value="1"/>
</dbReference>
<name>S4VU79_9VIRU</name>
<keyword evidence="5" id="KW-1015">Disulfide bond</keyword>
<dbReference type="GeneID" id="16605856"/>
<dbReference type="InterPro" id="IPR039799">
    <property type="entry name" value="ALR/ERV"/>
</dbReference>
<dbReference type="Proteomes" id="UP000204584">
    <property type="component" value="Segment"/>
</dbReference>
<comment type="cofactor">
    <cofactor evidence="1 7">
        <name>FAD</name>
        <dbReference type="ChEBI" id="CHEBI:57692"/>
    </cofactor>
</comment>
<gene>
    <name evidence="10" type="ORF">psal_cds_384</name>
</gene>
<evidence type="ECO:0000256" key="4">
    <source>
        <dbReference type="ARBA" id="ARBA00023002"/>
    </source>
</evidence>
<dbReference type="Gene3D" id="1.20.120.310">
    <property type="entry name" value="ERV/ALR sulfhydryl oxidase domain"/>
    <property type="match status" value="1"/>
</dbReference>
<comment type="catalytic activity">
    <reaction evidence="6 7">
        <text>2 R'C(R)SH + O2 = R'C(R)S-S(R)CR' + H2O2</text>
        <dbReference type="Rhea" id="RHEA:17357"/>
        <dbReference type="ChEBI" id="CHEBI:15379"/>
        <dbReference type="ChEBI" id="CHEBI:16240"/>
        <dbReference type="ChEBI" id="CHEBI:16520"/>
        <dbReference type="ChEBI" id="CHEBI:17412"/>
        <dbReference type="EC" id="1.8.3.2"/>
    </reaction>
</comment>
<dbReference type="InterPro" id="IPR036774">
    <property type="entry name" value="ERV/ALR_sulphydryl_oxid_sf"/>
</dbReference>
<evidence type="ECO:0000313" key="11">
    <source>
        <dbReference type="Proteomes" id="UP000204584"/>
    </source>
</evidence>
<evidence type="ECO:0000256" key="5">
    <source>
        <dbReference type="ARBA" id="ARBA00023157"/>
    </source>
</evidence>
<keyword evidence="4 7" id="KW-0560">Oxidoreductase</keyword>
<dbReference type="EC" id="1.8.3.2" evidence="7"/>
<evidence type="ECO:0000256" key="1">
    <source>
        <dbReference type="ARBA" id="ARBA00001974"/>
    </source>
</evidence>
<evidence type="ECO:0000256" key="8">
    <source>
        <dbReference type="SAM" id="MobiDB-lite"/>
    </source>
</evidence>
<dbReference type="GO" id="GO:0016971">
    <property type="term" value="F:flavin-dependent sulfhydryl oxidase activity"/>
    <property type="evidence" value="ECO:0007669"/>
    <property type="project" value="InterPro"/>
</dbReference>
<keyword evidence="7" id="KW-0472">Membrane</keyword>
<dbReference type="EMBL" id="KC977571">
    <property type="protein sequence ID" value="AGO84069.1"/>
    <property type="molecule type" value="Genomic_DNA"/>
</dbReference>
<keyword evidence="7" id="KW-1133">Transmembrane helix</keyword>
<dbReference type="RefSeq" id="YP_008437137.1">
    <property type="nucleotide sequence ID" value="NC_022098.1"/>
</dbReference>
<feature type="transmembrane region" description="Helical" evidence="7">
    <location>
        <begin position="161"/>
        <end position="182"/>
    </location>
</feature>
<dbReference type="PROSITE" id="PS51324">
    <property type="entry name" value="ERV_ALR"/>
    <property type="match status" value="1"/>
</dbReference>
<dbReference type="Pfam" id="PF04777">
    <property type="entry name" value="Evr1_Alr"/>
    <property type="match status" value="1"/>
</dbReference>
<feature type="region of interest" description="Disordered" evidence="8">
    <location>
        <begin position="1"/>
        <end position="36"/>
    </location>
</feature>
<reference evidence="10 11" key="1">
    <citation type="journal article" date="2013" name="Science">
        <title>Pandoraviruses: amoeba viruses with genomes up to 2.5 Mb reaching that of parasitic eukaryotes.</title>
        <authorList>
            <person name="Philippe N."/>
            <person name="Legendre M."/>
            <person name="Doutre G."/>
            <person name="Coute Y."/>
            <person name="Poirot O."/>
            <person name="Lescot M."/>
            <person name="Arslan D."/>
            <person name="Seltzer V."/>
            <person name="Bertaux L."/>
            <person name="Bruley C."/>
            <person name="Garin J."/>
            <person name="Claverie J.M."/>
            <person name="Abergel C."/>
        </authorList>
    </citation>
    <scope>NUCLEOTIDE SEQUENCE [LARGE SCALE GENOMIC DNA]</scope>
</reference>
<evidence type="ECO:0000256" key="2">
    <source>
        <dbReference type="ARBA" id="ARBA00022630"/>
    </source>
</evidence>
<dbReference type="KEGG" id="vg:16605856"/>
<feature type="region of interest" description="Disordered" evidence="8">
    <location>
        <begin position="194"/>
        <end position="224"/>
    </location>
</feature>
<dbReference type="SUPFAM" id="SSF69000">
    <property type="entry name" value="FAD-dependent thiol oxidase"/>
    <property type="match status" value="1"/>
</dbReference>
<organism evidence="10 11">
    <name type="scientific">Pandoravirus salinus</name>
    <dbReference type="NCBI Taxonomy" id="1349410"/>
    <lineage>
        <taxon>Viruses</taxon>
        <taxon>Pandoravirus</taxon>
    </lineage>
</organism>
<evidence type="ECO:0000259" key="9">
    <source>
        <dbReference type="PROSITE" id="PS51324"/>
    </source>
</evidence>
<feature type="domain" description="ERV/ALR sulfhydryl oxidase" evidence="9">
    <location>
        <begin position="33"/>
        <end position="136"/>
    </location>
</feature>
<keyword evidence="7" id="KW-0812">Transmembrane</keyword>
<keyword evidence="3 7" id="KW-0274">FAD</keyword>
<evidence type="ECO:0000256" key="7">
    <source>
        <dbReference type="RuleBase" id="RU371123"/>
    </source>
</evidence>